<dbReference type="Gene3D" id="3.40.640.10">
    <property type="entry name" value="Type I PLP-dependent aspartate aminotransferase-like (Major domain)"/>
    <property type="match status" value="1"/>
</dbReference>
<dbReference type="PROSITE" id="PS00600">
    <property type="entry name" value="AA_TRANSFER_CLASS_3"/>
    <property type="match status" value="1"/>
</dbReference>
<organism evidence="11">
    <name type="scientific">uncultured Acidobacteriota bacterium</name>
    <dbReference type="NCBI Taxonomy" id="171953"/>
    <lineage>
        <taxon>Bacteria</taxon>
        <taxon>Pseudomonadati</taxon>
        <taxon>Acidobacteriota</taxon>
        <taxon>environmental samples</taxon>
    </lineage>
</organism>
<dbReference type="EC" id="5.4.3.8" evidence="4"/>
<dbReference type="InterPro" id="IPR015422">
    <property type="entry name" value="PyrdxlP-dep_Trfase_small"/>
</dbReference>
<sequence>MEDRNRELFAEASAVIPGGVNTSLRRIEPPLVFTRAHGAIIADVEGREYIDYHAAFGPVILGHNVEAVNQRVRETMQRLDLIGVGTTDLEIALARKICAHIPSAEKVLFCNSGSEATYQAIRLARAVTGRRKIIKFQGCYHGWHDAVAMNVISPAERLGQRDPLSAGIFPEVVDATLVCRFNDLEDVERTIREHRGEIAALIVEPIPHNIGCVLPKPGFLEGLRELTRQHDILLIFDEVVTGFRHHLGGYQKICGVIPDLTTLGKSMANGYPIAALCGRRELMDRFNTHPEGDVFFAGTYNGHPLGCAAALATIEILETQPVHERIFRLGERMRSGLREIVERLGIPATVAGFGSVFVLYFLEGPIESYADLLRNDVERFLTYRRKLIERGIFELPLNLKRNHISFSHTEEQIEHTLQVAEDVLKEIAASRPLSRGREAMSTHPN</sequence>
<evidence type="ECO:0000256" key="2">
    <source>
        <dbReference type="ARBA" id="ARBA00004819"/>
    </source>
</evidence>
<dbReference type="PANTHER" id="PTHR43713">
    <property type="entry name" value="GLUTAMATE-1-SEMIALDEHYDE 2,1-AMINOMUTASE"/>
    <property type="match status" value="1"/>
</dbReference>
<comment type="cofactor">
    <cofactor evidence="1">
        <name>pyridoxal 5'-phosphate</name>
        <dbReference type="ChEBI" id="CHEBI:597326"/>
    </cofactor>
</comment>
<dbReference type="GO" id="GO:0030170">
    <property type="term" value="F:pyridoxal phosphate binding"/>
    <property type="evidence" value="ECO:0007669"/>
    <property type="project" value="InterPro"/>
</dbReference>
<evidence type="ECO:0000256" key="1">
    <source>
        <dbReference type="ARBA" id="ARBA00001933"/>
    </source>
</evidence>
<keyword evidence="11" id="KW-0808">Transferase</keyword>
<dbReference type="InterPro" id="IPR005814">
    <property type="entry name" value="Aminotrans_3"/>
</dbReference>
<keyword evidence="6 10" id="KW-0663">Pyridoxal phosphate</keyword>
<dbReference type="Gene3D" id="3.90.1150.10">
    <property type="entry name" value="Aspartate Aminotransferase, domain 1"/>
    <property type="match status" value="1"/>
</dbReference>
<dbReference type="GO" id="GO:0008483">
    <property type="term" value="F:transaminase activity"/>
    <property type="evidence" value="ECO:0007669"/>
    <property type="project" value="UniProtKB-KW"/>
</dbReference>
<accession>H5SCF8</accession>
<evidence type="ECO:0000256" key="8">
    <source>
        <dbReference type="ARBA" id="ARBA00023244"/>
    </source>
</evidence>
<dbReference type="EMBL" id="AP011669">
    <property type="protein sequence ID" value="BAL53844.1"/>
    <property type="molecule type" value="Genomic_DNA"/>
</dbReference>
<dbReference type="FunFam" id="3.40.640.10:FF:000021">
    <property type="entry name" value="Glutamate-1-semialdehyde 2,1-aminomutase"/>
    <property type="match status" value="1"/>
</dbReference>
<evidence type="ECO:0000313" key="11">
    <source>
        <dbReference type="EMBL" id="BAL53844.1"/>
    </source>
</evidence>
<gene>
    <name evidence="11" type="ORF">HGMM_F10C03C12</name>
</gene>
<evidence type="ECO:0000256" key="7">
    <source>
        <dbReference type="ARBA" id="ARBA00023235"/>
    </source>
</evidence>
<evidence type="ECO:0000256" key="9">
    <source>
        <dbReference type="ARBA" id="ARBA00031365"/>
    </source>
</evidence>
<dbReference type="AlphaFoldDB" id="H5SCF8"/>
<reference evidence="11" key="2">
    <citation type="journal article" date="2012" name="PLoS ONE">
        <title>A Deeply Branching Thermophilic Bacterium with an Ancient Acetyl-CoA Pathway Dominates a Subsurface Ecosystem.</title>
        <authorList>
            <person name="Takami H."/>
            <person name="Noguchi H."/>
            <person name="Takaki Y."/>
            <person name="Uchiyama I."/>
            <person name="Toyoda A."/>
            <person name="Nishi S."/>
            <person name="Chee G.-J."/>
            <person name="Arai W."/>
            <person name="Nunoura T."/>
            <person name="Itoh T."/>
            <person name="Hattori M."/>
            <person name="Takai K."/>
        </authorList>
    </citation>
    <scope>NUCLEOTIDE SEQUENCE</scope>
</reference>
<evidence type="ECO:0000256" key="10">
    <source>
        <dbReference type="RuleBase" id="RU003560"/>
    </source>
</evidence>
<dbReference type="SUPFAM" id="SSF53383">
    <property type="entry name" value="PLP-dependent transferases"/>
    <property type="match status" value="1"/>
</dbReference>
<dbReference type="Pfam" id="PF00202">
    <property type="entry name" value="Aminotran_3"/>
    <property type="match status" value="1"/>
</dbReference>
<dbReference type="InterPro" id="IPR015421">
    <property type="entry name" value="PyrdxlP-dep_Trfase_major"/>
</dbReference>
<keyword evidence="8" id="KW-0627">Porphyrin biosynthesis</keyword>
<keyword evidence="11" id="KW-0032">Aminotransferase</keyword>
<comment type="similarity">
    <text evidence="3">Belongs to the class-III pyridoxal-phosphate-dependent aminotransferase family. HemL subfamily.</text>
</comment>
<dbReference type="PANTHER" id="PTHR43713:SF3">
    <property type="entry name" value="GLUTAMATE-1-SEMIALDEHYDE 2,1-AMINOMUTASE 1, CHLOROPLASTIC-RELATED"/>
    <property type="match status" value="1"/>
</dbReference>
<dbReference type="GO" id="GO:0042286">
    <property type="term" value="F:glutamate-1-semialdehyde 2,1-aminomutase activity"/>
    <property type="evidence" value="ECO:0007669"/>
    <property type="project" value="UniProtKB-EC"/>
</dbReference>
<name>H5SCF8_9BACT</name>
<proteinExistence type="inferred from homology"/>
<evidence type="ECO:0000256" key="5">
    <source>
        <dbReference type="ARBA" id="ARBA00015416"/>
    </source>
</evidence>
<dbReference type="InterPro" id="IPR015424">
    <property type="entry name" value="PyrdxlP-dep_Trfase"/>
</dbReference>
<evidence type="ECO:0000256" key="6">
    <source>
        <dbReference type="ARBA" id="ARBA00022898"/>
    </source>
</evidence>
<dbReference type="GO" id="GO:0006779">
    <property type="term" value="P:porphyrin-containing compound biosynthetic process"/>
    <property type="evidence" value="ECO:0007669"/>
    <property type="project" value="UniProtKB-KW"/>
</dbReference>
<comment type="pathway">
    <text evidence="2">Porphyrin-containing compound metabolism; protoporphyrin-IX biosynthesis; 5-aminolevulinate from L-glutamyl-tRNA(Glu): step 2/2.</text>
</comment>
<dbReference type="InterPro" id="IPR049704">
    <property type="entry name" value="Aminotrans_3_PPA_site"/>
</dbReference>
<protein>
    <recommendedName>
        <fullName evidence="5">Glutamate-1-semialdehyde 2,1-aminomutase</fullName>
        <ecNumber evidence="4">5.4.3.8</ecNumber>
    </recommendedName>
    <alternativeName>
        <fullName evidence="9">Glutamate-1-semialdehyde aminotransferase</fullName>
    </alternativeName>
</protein>
<reference evidence="11" key="1">
    <citation type="journal article" date="2005" name="Environ. Microbiol.">
        <title>Genetic and functional properties of uncultivated thermophilic crenarchaeotes from a subsurface gold mine as revealed by analysis of genome fragments.</title>
        <authorList>
            <person name="Nunoura T."/>
            <person name="Hirayama H."/>
            <person name="Takami H."/>
            <person name="Oida H."/>
            <person name="Nishi S."/>
            <person name="Shimamura S."/>
            <person name="Suzuki Y."/>
            <person name="Inagaki F."/>
            <person name="Takai K."/>
            <person name="Nealson K.H."/>
            <person name="Horikoshi K."/>
        </authorList>
    </citation>
    <scope>NUCLEOTIDE SEQUENCE</scope>
</reference>
<evidence type="ECO:0000256" key="4">
    <source>
        <dbReference type="ARBA" id="ARBA00012143"/>
    </source>
</evidence>
<keyword evidence="7" id="KW-0413">Isomerase</keyword>
<dbReference type="CDD" id="cd00610">
    <property type="entry name" value="OAT_like"/>
    <property type="match status" value="1"/>
</dbReference>
<evidence type="ECO:0000256" key="3">
    <source>
        <dbReference type="ARBA" id="ARBA00008981"/>
    </source>
</evidence>
<dbReference type="NCBIfam" id="NF000818">
    <property type="entry name" value="PRK00062.1"/>
    <property type="match status" value="1"/>
</dbReference>